<comment type="caution">
    <text evidence="1">The sequence shown here is derived from an EMBL/GenBank/DDBJ whole genome shotgun (WGS) entry which is preliminary data.</text>
</comment>
<evidence type="ECO:0000313" key="1">
    <source>
        <dbReference type="EMBL" id="KHF39482.1"/>
    </source>
</evidence>
<protein>
    <recommendedName>
        <fullName evidence="3">Aerobactin siderophore biosynthesis IucA/IucC-like C-terminal domain-containing protein</fullName>
    </recommendedName>
</protein>
<keyword evidence="2" id="KW-1185">Reference proteome</keyword>
<organism evidence="1 2">
    <name type="scientific">Halalkalibacter okhensis</name>
    <dbReference type="NCBI Taxonomy" id="333138"/>
    <lineage>
        <taxon>Bacteria</taxon>
        <taxon>Bacillati</taxon>
        <taxon>Bacillota</taxon>
        <taxon>Bacilli</taxon>
        <taxon>Bacillales</taxon>
        <taxon>Bacillaceae</taxon>
        <taxon>Halalkalibacter</taxon>
    </lineage>
</organism>
<evidence type="ECO:0000313" key="2">
    <source>
        <dbReference type="Proteomes" id="UP000030832"/>
    </source>
</evidence>
<proteinExistence type="predicted"/>
<dbReference type="Proteomes" id="UP000030832">
    <property type="component" value="Unassembled WGS sequence"/>
</dbReference>
<dbReference type="EMBL" id="JRJU01000018">
    <property type="protein sequence ID" value="KHF39482.1"/>
    <property type="molecule type" value="Genomic_DNA"/>
</dbReference>
<dbReference type="eggNOG" id="COG4114">
    <property type="taxonomic scope" value="Bacteria"/>
</dbReference>
<evidence type="ECO:0008006" key="3">
    <source>
        <dbReference type="Google" id="ProtNLM"/>
    </source>
</evidence>
<reference evidence="1 2" key="1">
    <citation type="submission" date="2014-09" db="EMBL/GenBank/DDBJ databases">
        <title>Genome sequencing and annotation of Bacillus Okhensis strain Kh10-101T.</title>
        <authorList>
            <person name="Prakash J.S."/>
        </authorList>
    </citation>
    <scope>NUCLEOTIDE SEQUENCE [LARGE SCALE GENOMIC DNA]</scope>
    <source>
        <strain evidence="2">Kh10-101T</strain>
    </source>
</reference>
<name>A0A0B0IF32_9BACI</name>
<sequence>MRRFQVLNLERFQVYFGNQHQESMSVSASISDGFDRFISNIKCSTGSPTTAVATSVYLRRYGFFIAALLYLKAYNKMWDGSLDNIHLVETTHGLVFEIDDHYIRDEQPGDLELIVKKYGFPVVNELASRANISKFILWENIWGYVLWMYGSTETKQARLDLEMLLEDDIWQPDIRRSMFKKFLNGRTFEDAATNYERVTCCLYKELPGSESCPYCPHVSN</sequence>
<dbReference type="AlphaFoldDB" id="A0A0B0IF32"/>
<gene>
    <name evidence="1" type="ORF">LQ50_14565</name>
</gene>
<dbReference type="STRING" id="333138.LQ50_14565"/>
<accession>A0A0B0IF32</accession>